<organism evidence="1 2">
    <name type="scientific">Rotaria magnacalcarata</name>
    <dbReference type="NCBI Taxonomy" id="392030"/>
    <lineage>
        <taxon>Eukaryota</taxon>
        <taxon>Metazoa</taxon>
        <taxon>Spiralia</taxon>
        <taxon>Gnathifera</taxon>
        <taxon>Rotifera</taxon>
        <taxon>Eurotatoria</taxon>
        <taxon>Bdelloidea</taxon>
        <taxon>Philodinida</taxon>
        <taxon>Philodinidae</taxon>
        <taxon>Rotaria</taxon>
    </lineage>
</organism>
<protein>
    <submittedName>
        <fullName evidence="1">Uncharacterized protein</fullName>
    </submittedName>
</protein>
<proteinExistence type="predicted"/>
<name>A0A8S3JR47_9BILA</name>
<dbReference type="EMBL" id="CAJOBJ010365509">
    <property type="protein sequence ID" value="CAF5220788.1"/>
    <property type="molecule type" value="Genomic_DNA"/>
</dbReference>
<evidence type="ECO:0000313" key="1">
    <source>
        <dbReference type="EMBL" id="CAF5220788.1"/>
    </source>
</evidence>
<feature type="non-terminal residue" evidence="1">
    <location>
        <position position="1"/>
    </location>
</feature>
<reference evidence="1" key="1">
    <citation type="submission" date="2021-02" db="EMBL/GenBank/DDBJ databases">
        <authorList>
            <person name="Nowell W R."/>
        </authorList>
    </citation>
    <scope>NUCLEOTIDE SEQUENCE</scope>
</reference>
<evidence type="ECO:0000313" key="2">
    <source>
        <dbReference type="Proteomes" id="UP000681720"/>
    </source>
</evidence>
<comment type="caution">
    <text evidence="1">The sequence shown here is derived from an EMBL/GenBank/DDBJ whole genome shotgun (WGS) entry which is preliminary data.</text>
</comment>
<gene>
    <name evidence="1" type="ORF">GIL414_LOCUS84202</name>
</gene>
<dbReference type="Proteomes" id="UP000681720">
    <property type="component" value="Unassembled WGS sequence"/>
</dbReference>
<feature type="non-terminal residue" evidence="1">
    <location>
        <position position="188"/>
    </location>
</feature>
<accession>A0A8S3JR47</accession>
<sequence length="188" mass="21995">INRGSGLETSIRLSQIFDTIKDKIFAGTWCEHSQRLVLNGKHHMYFFNMQRQQHADRFRCRPINGESHHASRFLGCTHDGSIIYAYKTDSNIYMIEKLVHPALPSSNFVYTPIDDNSFLLRSGTNEQINGYIAAMCITNKYIVLIYRRLQSNKHLNHYFCLFNHDFNKQHTDDLLLPMHIKWITSITS</sequence>
<dbReference type="AlphaFoldDB" id="A0A8S3JR47"/>